<gene>
    <name evidence="1" type="ORF">AAE3_LOCUS10570</name>
</gene>
<evidence type="ECO:0000313" key="1">
    <source>
        <dbReference type="EMBL" id="CAA7268471.1"/>
    </source>
</evidence>
<reference evidence="1 2" key="1">
    <citation type="submission" date="2020-01" db="EMBL/GenBank/DDBJ databases">
        <authorList>
            <person name="Gupta K D."/>
        </authorList>
    </citation>
    <scope>NUCLEOTIDE SEQUENCE [LARGE SCALE GENOMIC DNA]</scope>
</reference>
<proteinExistence type="predicted"/>
<sequence length="717" mass="81097">MLDQSQPRKGHTTLKSTTLQAWMYNHTSNIVTYAWDDNDSTNRGTGMDLLTKHGLFHELKNQVVHCKGLERTPDPKLYYGRHEILLMFKYMLAASASDAFHRMVGLQNSVRILFTFVTTCRSSTLGPTEKKYADYGEFICLKDVKIIQQKPGEYTSKLHFHHFKGSINTVEADEQRFTIQQVLYAHNATFDLTTWLIADLFARNAFAKKFLKVNEGASSFMVPYQPSPASAHGAAISHMAKKAGLPPAGSMAIRHESGNRFGIAQGIQYAKDVMNHHTVTDGIYRRHYSMNTDNFQPQAVVLGEVAGANDAYPGQQYKIHDEMHALTKMAVQSLLRIRDSDKETNLKASASPEMVEVLSRRNEVVEEFIECFTGPVMAYDLTSLAQLNNVYNEACEHADASISEKGLIMFKDGMRGTAATLHEEINKRCQEIVNKRRAVTRKLKREADQKQSKSLRDGHFAGTVAEAHAALAKLDAIAEEILPTKGPHQDFNAWKENLERSYLQEAAEAAEDEYNADDDLFKSVQEKVTDCNPQPEPLVVYADGADLADESLETDTYKLPIREVLDHLLHMLLEPIFHQRHDQFHSPWMELELAMVKPSFDGKYHCPAGCNFSFESIVKVRNHAVSDMCAKKDEHLALKLAHQAATEKYNKYEPHAKNIRDRRKKLNAMEDSDEEDEFESAKATKALQAIHDFIEEGRHLTAGITGDDNWDTVQSWE</sequence>
<comment type="caution">
    <text evidence="1">The sequence shown here is derived from an EMBL/GenBank/DDBJ whole genome shotgun (WGS) entry which is preliminary data.</text>
</comment>
<accession>A0A8S0XYC4</accession>
<dbReference type="Proteomes" id="UP000467700">
    <property type="component" value="Unassembled WGS sequence"/>
</dbReference>
<dbReference type="AlphaFoldDB" id="A0A8S0XYC4"/>
<dbReference type="EMBL" id="CACVBS010000068">
    <property type="protein sequence ID" value="CAA7268471.1"/>
    <property type="molecule type" value="Genomic_DNA"/>
</dbReference>
<evidence type="ECO:0000313" key="2">
    <source>
        <dbReference type="Proteomes" id="UP000467700"/>
    </source>
</evidence>
<organism evidence="1 2">
    <name type="scientific">Cyclocybe aegerita</name>
    <name type="common">Black poplar mushroom</name>
    <name type="synonym">Agrocybe aegerita</name>
    <dbReference type="NCBI Taxonomy" id="1973307"/>
    <lineage>
        <taxon>Eukaryota</taxon>
        <taxon>Fungi</taxon>
        <taxon>Dikarya</taxon>
        <taxon>Basidiomycota</taxon>
        <taxon>Agaricomycotina</taxon>
        <taxon>Agaricomycetes</taxon>
        <taxon>Agaricomycetidae</taxon>
        <taxon>Agaricales</taxon>
        <taxon>Agaricineae</taxon>
        <taxon>Bolbitiaceae</taxon>
        <taxon>Cyclocybe</taxon>
    </lineage>
</organism>
<dbReference type="OrthoDB" id="3253465at2759"/>
<protein>
    <submittedName>
        <fullName evidence="1">Uncharacterized protein</fullName>
    </submittedName>
</protein>
<keyword evidence="2" id="KW-1185">Reference proteome</keyword>
<name>A0A8S0XYC4_CYCAE</name>